<evidence type="ECO:0008006" key="3">
    <source>
        <dbReference type="Google" id="ProtNLM"/>
    </source>
</evidence>
<dbReference type="AlphaFoldDB" id="A0A6G4UBG7"/>
<dbReference type="Proteomes" id="UP000481583">
    <property type="component" value="Unassembled WGS sequence"/>
</dbReference>
<dbReference type="EMBL" id="JAAKZV010000286">
    <property type="protein sequence ID" value="NGN69352.1"/>
    <property type="molecule type" value="Genomic_DNA"/>
</dbReference>
<keyword evidence="2" id="KW-1185">Reference proteome</keyword>
<evidence type="ECO:0000313" key="2">
    <source>
        <dbReference type="Proteomes" id="UP000481583"/>
    </source>
</evidence>
<sequence length="138" mass="14659">MRIGQAVMLHRGGDRAMARERLGGLWTELGADGDAVQQCMLAHYLAGVQDDPYDALAWDLRALQAAAGVAHEPAVRGFYPALYLRLGVDYARLGRLAEARRELARAQTSAAQAGDGDFAAGVRAGIGRLAARLEAAAQ</sequence>
<accession>A0A6G4UBG7</accession>
<name>A0A6G4UBG7_9ACTN</name>
<reference evidence="1 2" key="1">
    <citation type="submission" date="2020-02" db="EMBL/GenBank/DDBJ databases">
        <title>Whole-genome analyses of novel actinobacteria.</title>
        <authorList>
            <person name="Sahin N."/>
        </authorList>
    </citation>
    <scope>NUCLEOTIDE SEQUENCE [LARGE SCALE GENOMIC DNA]</scope>
    <source>
        <strain evidence="1 2">A7024</strain>
    </source>
</reference>
<evidence type="ECO:0000313" key="1">
    <source>
        <dbReference type="EMBL" id="NGN69352.1"/>
    </source>
</evidence>
<protein>
    <recommendedName>
        <fullName evidence="3">Tetratricopeptide repeat protein</fullName>
    </recommendedName>
</protein>
<comment type="caution">
    <text evidence="1">The sequence shown here is derived from an EMBL/GenBank/DDBJ whole genome shotgun (WGS) entry which is preliminary data.</text>
</comment>
<gene>
    <name evidence="1" type="ORF">G5C51_36380</name>
</gene>
<proteinExistence type="predicted"/>
<organism evidence="1 2">
    <name type="scientific">Streptomyces coryli</name>
    <dbReference type="NCBI Taxonomy" id="1128680"/>
    <lineage>
        <taxon>Bacteria</taxon>
        <taxon>Bacillati</taxon>
        <taxon>Actinomycetota</taxon>
        <taxon>Actinomycetes</taxon>
        <taxon>Kitasatosporales</taxon>
        <taxon>Streptomycetaceae</taxon>
        <taxon>Streptomyces</taxon>
    </lineage>
</organism>